<reference evidence="10" key="1">
    <citation type="submission" date="2016-04" db="UniProtKB">
        <authorList>
            <consortium name="WormBaseParasite"/>
        </authorList>
    </citation>
    <scope>IDENTIFICATION</scope>
</reference>
<accession>A0A158QB78</accession>
<dbReference type="EMBL" id="UXUI01009214">
    <property type="protein sequence ID" value="VDD93260.1"/>
    <property type="molecule type" value="Genomic_DNA"/>
</dbReference>
<evidence type="ECO:0000313" key="10">
    <source>
        <dbReference type="WBParaSite" id="EVEC_0000852701-mRNA-1"/>
    </source>
</evidence>
<keyword evidence="3" id="KW-0762">Sugar transport</keyword>
<evidence type="ECO:0000256" key="4">
    <source>
        <dbReference type="ARBA" id="ARBA00022692"/>
    </source>
</evidence>
<dbReference type="InterPro" id="IPR007271">
    <property type="entry name" value="Nuc_sug_transpt"/>
</dbReference>
<dbReference type="OrthoDB" id="408493at2759"/>
<keyword evidence="9" id="KW-1185">Reference proteome</keyword>
<evidence type="ECO:0000256" key="1">
    <source>
        <dbReference type="ARBA" id="ARBA00004141"/>
    </source>
</evidence>
<dbReference type="Pfam" id="PF04142">
    <property type="entry name" value="Nuc_sug_transp"/>
    <property type="match status" value="1"/>
</dbReference>
<dbReference type="InterPro" id="IPR037185">
    <property type="entry name" value="EmrE-like"/>
</dbReference>
<keyword evidence="6 7" id="KW-0472">Membrane</keyword>
<keyword evidence="5 7" id="KW-1133">Transmembrane helix</keyword>
<dbReference type="PIRSF" id="PIRSF005799">
    <property type="entry name" value="UDP-gal_transpt"/>
    <property type="match status" value="1"/>
</dbReference>
<feature type="transmembrane region" description="Helical" evidence="7">
    <location>
        <begin position="136"/>
        <end position="155"/>
    </location>
</feature>
<feature type="transmembrane region" description="Helical" evidence="7">
    <location>
        <begin position="170"/>
        <end position="189"/>
    </location>
</feature>
<feature type="transmembrane region" description="Helical" evidence="7">
    <location>
        <begin position="238"/>
        <end position="257"/>
    </location>
</feature>
<evidence type="ECO:0000256" key="5">
    <source>
        <dbReference type="ARBA" id="ARBA00022989"/>
    </source>
</evidence>
<keyword evidence="3" id="KW-0813">Transport</keyword>
<evidence type="ECO:0000256" key="2">
    <source>
        <dbReference type="ARBA" id="ARBA00009976"/>
    </source>
</evidence>
<dbReference type="PANTHER" id="PTHR10231">
    <property type="entry name" value="NUCLEOTIDE-SUGAR TRANSMEMBRANE TRANSPORTER"/>
    <property type="match status" value="1"/>
</dbReference>
<evidence type="ECO:0000256" key="7">
    <source>
        <dbReference type="SAM" id="Phobius"/>
    </source>
</evidence>
<feature type="transmembrane region" description="Helical" evidence="7">
    <location>
        <begin position="201"/>
        <end position="218"/>
    </location>
</feature>
<proteinExistence type="inferred from homology"/>
<sequence>MNSYKKLGLILLTLQQASMPLMARASRDRQKDKVFITTVNVFSMELIKLTTCTLILTIQERSFKRFLVQCKRTIIDDIGETWKVCVPALIYTVQNNLYYIALSNLEATTFCLTYQLKTFSTAILLRVMLKKRLSGVQWFALFLLAVGVSDVQLQYQPPKTVHNTEQSPTVGFLAVLTMCLTSAFAGVYLEKVLKQSDVNIWMQNIRLAVLGIPISALSMLKNYDSIMDDGMFRGFDCLVWIMTITNSIGGLLISIVIKYADNILKAFAQGFGDGSQKANKPIKVK</sequence>
<name>A0A158QB78_ENTVE</name>
<evidence type="ECO:0000256" key="3">
    <source>
        <dbReference type="ARBA" id="ARBA00022597"/>
    </source>
</evidence>
<keyword evidence="4 7" id="KW-0812">Transmembrane</keyword>
<dbReference type="Proteomes" id="UP000274131">
    <property type="component" value="Unassembled WGS sequence"/>
</dbReference>
<reference evidence="8 9" key="2">
    <citation type="submission" date="2018-10" db="EMBL/GenBank/DDBJ databases">
        <authorList>
            <consortium name="Pathogen Informatics"/>
        </authorList>
    </citation>
    <scope>NUCLEOTIDE SEQUENCE [LARGE SCALE GENOMIC DNA]</scope>
</reference>
<organism evidence="10">
    <name type="scientific">Enterobius vermicularis</name>
    <name type="common">Human pinworm</name>
    <dbReference type="NCBI Taxonomy" id="51028"/>
    <lineage>
        <taxon>Eukaryota</taxon>
        <taxon>Metazoa</taxon>
        <taxon>Ecdysozoa</taxon>
        <taxon>Nematoda</taxon>
        <taxon>Chromadorea</taxon>
        <taxon>Rhabditida</taxon>
        <taxon>Spirurina</taxon>
        <taxon>Oxyuridomorpha</taxon>
        <taxon>Oxyuroidea</taxon>
        <taxon>Oxyuridae</taxon>
        <taxon>Enterobius</taxon>
    </lineage>
</organism>
<dbReference type="AlphaFoldDB" id="A0A158QB78"/>
<evidence type="ECO:0000313" key="9">
    <source>
        <dbReference type="Proteomes" id="UP000274131"/>
    </source>
</evidence>
<evidence type="ECO:0000313" key="8">
    <source>
        <dbReference type="EMBL" id="VDD93260.1"/>
    </source>
</evidence>
<dbReference type="WBParaSite" id="EVEC_0000852701-mRNA-1">
    <property type="protein sequence ID" value="EVEC_0000852701-mRNA-1"/>
    <property type="gene ID" value="EVEC_0000852701"/>
</dbReference>
<comment type="subcellular location">
    <subcellularLocation>
        <location evidence="1">Membrane</location>
        <topology evidence="1">Multi-pass membrane protein</topology>
    </subcellularLocation>
</comment>
<gene>
    <name evidence="8" type="ORF">EVEC_LOCUS8011</name>
</gene>
<dbReference type="STRING" id="51028.A0A158QB78"/>
<dbReference type="SUPFAM" id="SSF103481">
    <property type="entry name" value="Multidrug resistance efflux transporter EmrE"/>
    <property type="match status" value="1"/>
</dbReference>
<dbReference type="GO" id="GO:0015165">
    <property type="term" value="F:pyrimidine nucleotide-sugar transmembrane transporter activity"/>
    <property type="evidence" value="ECO:0007669"/>
    <property type="project" value="InterPro"/>
</dbReference>
<dbReference type="GO" id="GO:0000139">
    <property type="term" value="C:Golgi membrane"/>
    <property type="evidence" value="ECO:0007669"/>
    <property type="project" value="InterPro"/>
</dbReference>
<dbReference type="NCBIfam" id="TIGR00803">
    <property type="entry name" value="nst"/>
    <property type="match status" value="1"/>
</dbReference>
<protein>
    <submittedName>
        <fullName evidence="10">Nucleotide-sugar transporter family protein</fullName>
    </submittedName>
</protein>
<evidence type="ECO:0000256" key="6">
    <source>
        <dbReference type="ARBA" id="ARBA00023136"/>
    </source>
</evidence>
<comment type="similarity">
    <text evidence="2">Belongs to the nucleotide-sugar transporter family. SLC35A subfamily.</text>
</comment>